<dbReference type="Pfam" id="PF00651">
    <property type="entry name" value="BTB"/>
    <property type="match status" value="1"/>
</dbReference>
<keyword evidence="3" id="KW-1185">Reference proteome</keyword>
<dbReference type="CDD" id="cd18186">
    <property type="entry name" value="BTB_POZ_ZBTB_KLHL-like"/>
    <property type="match status" value="1"/>
</dbReference>
<dbReference type="AlphaFoldDB" id="A0A409YS15"/>
<dbReference type="EMBL" id="NHYE01000424">
    <property type="protein sequence ID" value="PPR05801.1"/>
    <property type="molecule type" value="Genomic_DNA"/>
</dbReference>
<accession>A0A409YS15</accession>
<name>A0A409YS15_9AGAR</name>
<dbReference type="InterPro" id="IPR000210">
    <property type="entry name" value="BTB/POZ_dom"/>
</dbReference>
<dbReference type="InParanoid" id="A0A409YS15"/>
<sequence>MVNSAENDRPSKRQRSDIGNVILEATLNASLIHSREYWFISGDVIIQAERIQFRVHREVLARHSSVFSDTFNVPQGADGEVCPVIELSDNVDDIEYMLSIFYDHSRKHDWSEPMSILHISKLLRIGRKYNIQHFLKEALRRLRAEHPTTLTGWSRCKNPSRYKLIKPGDKAYLVDVVSLAEEYGIPSILPAAYLRYIHAYSLRDFLSAGSSVALQSGKARAICVLGRDSFLNELQKQRISWLEQSFYLPSPGCTGDECGGDQPWLLLEKLKIWQQIGGASGLNALEPLSDLEVETLCPECADSIRNQHNLVREAIWSKLPSIFEVGNGWQYLKDFDM</sequence>
<feature type="domain" description="BTB" evidence="1">
    <location>
        <begin position="42"/>
        <end position="103"/>
    </location>
</feature>
<dbReference type="SMART" id="SM00225">
    <property type="entry name" value="BTB"/>
    <property type="match status" value="1"/>
</dbReference>
<comment type="caution">
    <text evidence="2">The sequence shown here is derived from an EMBL/GenBank/DDBJ whole genome shotgun (WGS) entry which is preliminary data.</text>
</comment>
<dbReference type="SUPFAM" id="SSF54695">
    <property type="entry name" value="POZ domain"/>
    <property type="match status" value="1"/>
</dbReference>
<dbReference type="Gene3D" id="3.30.710.10">
    <property type="entry name" value="Potassium Channel Kv1.1, Chain A"/>
    <property type="match status" value="1"/>
</dbReference>
<proteinExistence type="predicted"/>
<evidence type="ECO:0000313" key="3">
    <source>
        <dbReference type="Proteomes" id="UP000284706"/>
    </source>
</evidence>
<evidence type="ECO:0000313" key="2">
    <source>
        <dbReference type="EMBL" id="PPR05801.1"/>
    </source>
</evidence>
<gene>
    <name evidence="2" type="ORF">CVT26_010151</name>
</gene>
<evidence type="ECO:0000259" key="1">
    <source>
        <dbReference type="PROSITE" id="PS50097"/>
    </source>
</evidence>
<dbReference type="PROSITE" id="PS50097">
    <property type="entry name" value="BTB"/>
    <property type="match status" value="1"/>
</dbReference>
<dbReference type="OrthoDB" id="3217871at2759"/>
<protein>
    <recommendedName>
        <fullName evidence="1">BTB domain-containing protein</fullName>
    </recommendedName>
</protein>
<organism evidence="2 3">
    <name type="scientific">Gymnopilus dilepis</name>
    <dbReference type="NCBI Taxonomy" id="231916"/>
    <lineage>
        <taxon>Eukaryota</taxon>
        <taxon>Fungi</taxon>
        <taxon>Dikarya</taxon>
        <taxon>Basidiomycota</taxon>
        <taxon>Agaricomycotina</taxon>
        <taxon>Agaricomycetes</taxon>
        <taxon>Agaricomycetidae</taxon>
        <taxon>Agaricales</taxon>
        <taxon>Agaricineae</taxon>
        <taxon>Hymenogastraceae</taxon>
        <taxon>Gymnopilus</taxon>
    </lineage>
</organism>
<dbReference type="InterPro" id="IPR011333">
    <property type="entry name" value="SKP1/BTB/POZ_sf"/>
</dbReference>
<reference evidence="2 3" key="1">
    <citation type="journal article" date="2018" name="Evol. Lett.">
        <title>Horizontal gene cluster transfer increased hallucinogenic mushroom diversity.</title>
        <authorList>
            <person name="Reynolds H.T."/>
            <person name="Vijayakumar V."/>
            <person name="Gluck-Thaler E."/>
            <person name="Korotkin H.B."/>
            <person name="Matheny P.B."/>
            <person name="Slot J.C."/>
        </authorList>
    </citation>
    <scope>NUCLEOTIDE SEQUENCE [LARGE SCALE GENOMIC DNA]</scope>
    <source>
        <strain evidence="2 3">SRW20</strain>
    </source>
</reference>
<dbReference type="Proteomes" id="UP000284706">
    <property type="component" value="Unassembled WGS sequence"/>
</dbReference>